<evidence type="ECO:0000313" key="2">
    <source>
        <dbReference type="EMBL" id="KYL33916.1"/>
    </source>
</evidence>
<evidence type="ECO:0000259" key="1">
    <source>
        <dbReference type="Pfam" id="PF04101"/>
    </source>
</evidence>
<evidence type="ECO:0000313" key="3">
    <source>
        <dbReference type="Proteomes" id="UP000075763"/>
    </source>
</evidence>
<dbReference type="EMBL" id="LVCN01000032">
    <property type="protein sequence ID" value="KYL33916.1"/>
    <property type="molecule type" value="Genomic_DNA"/>
</dbReference>
<dbReference type="Gene3D" id="3.40.50.2000">
    <property type="entry name" value="Glycogen Phosphorylase B"/>
    <property type="match status" value="1"/>
</dbReference>
<proteinExistence type="predicted"/>
<sequence length="148" mass="17243">MLNLVESCLKSVSEVFDVYLQYGNTNPIELTGNREKRDFYSRDQSESLYKNCDIVFSHCGIGSIFNSLKYNTPTVIIPRLKKFDEFSDDHQLQIAEEIKLNPLVLMLNEENPQLFLDFITKYQNHKKVEVDLINYNLASKLKSIILED</sequence>
<dbReference type="SUPFAM" id="SSF53756">
    <property type="entry name" value="UDP-Glycosyltransferase/glycogen phosphorylase"/>
    <property type="match status" value="1"/>
</dbReference>
<feature type="domain" description="Glycosyl transferase family 28 C-terminal" evidence="1">
    <location>
        <begin position="4"/>
        <end position="125"/>
    </location>
</feature>
<gene>
    <name evidence="2" type="ORF">A2I96_15985</name>
</gene>
<dbReference type="InterPro" id="IPR007235">
    <property type="entry name" value="Glyco_trans_28_C"/>
</dbReference>
<dbReference type="Pfam" id="PF04101">
    <property type="entry name" value="Glyco_tran_28_C"/>
    <property type="match status" value="1"/>
</dbReference>
<protein>
    <recommendedName>
        <fullName evidence="1">Glycosyl transferase family 28 C-terminal domain-containing protein</fullName>
    </recommendedName>
</protein>
<comment type="caution">
    <text evidence="2">The sequence shown here is derived from an EMBL/GenBank/DDBJ whole genome shotgun (WGS) entry which is preliminary data.</text>
</comment>
<dbReference type="Proteomes" id="UP000075763">
    <property type="component" value="Unassembled WGS sequence"/>
</dbReference>
<organism evidence="2 3">
    <name type="scientific">Pseudoalteromonas tetraodonis</name>
    <dbReference type="NCBI Taxonomy" id="43659"/>
    <lineage>
        <taxon>Bacteria</taxon>
        <taxon>Pseudomonadati</taxon>
        <taxon>Pseudomonadota</taxon>
        <taxon>Gammaproteobacteria</taxon>
        <taxon>Alteromonadales</taxon>
        <taxon>Pseudoalteromonadaceae</taxon>
        <taxon>Pseudoalteromonas</taxon>
    </lineage>
</organism>
<dbReference type="AlphaFoldDB" id="A0ABD4ELC4"/>
<name>A0ABD4ELC4_9GAMM</name>
<accession>A0ABD4ELC4</accession>
<reference evidence="2 3" key="1">
    <citation type="submission" date="2016-03" db="EMBL/GenBank/DDBJ databases">
        <authorList>
            <person name="Zhang H."/>
            <person name="Liu R."/>
            <person name="Wang M."/>
            <person name="Wang H."/>
            <person name="Wang L."/>
            <person name="Song L."/>
        </authorList>
    </citation>
    <scope>NUCLEOTIDE SEQUENCE [LARGE SCALE GENOMIC DNA]</scope>
    <source>
        <strain evidence="2 3">DSM 16099</strain>
    </source>
</reference>